<reference evidence="1 2" key="1">
    <citation type="submission" date="2018-11" db="EMBL/GenBank/DDBJ databases">
        <title>Novel Erysipelotrichaceae bacterium isolated from small intestine of a swine.</title>
        <authorList>
            <person name="Kim J.S."/>
            <person name="Choe H."/>
            <person name="Lee Y.R."/>
            <person name="Kim K.M."/>
            <person name="Park D.S."/>
        </authorList>
    </citation>
    <scope>NUCLEOTIDE SEQUENCE [LARGE SCALE GENOMIC DNA]</scope>
    <source>
        <strain evidence="1 2">SG0102</strain>
    </source>
</reference>
<gene>
    <name evidence="1" type="ORF">SG0102_06190</name>
</gene>
<dbReference type="Proteomes" id="UP000268059">
    <property type="component" value="Chromosome"/>
</dbReference>
<organism evidence="1 2">
    <name type="scientific">Intestinibaculum porci</name>
    <dbReference type="NCBI Taxonomy" id="2487118"/>
    <lineage>
        <taxon>Bacteria</taxon>
        <taxon>Bacillati</taxon>
        <taxon>Bacillota</taxon>
        <taxon>Erysipelotrichia</taxon>
        <taxon>Erysipelotrichales</taxon>
        <taxon>Erysipelotrichaceae</taxon>
        <taxon>Intestinibaculum</taxon>
    </lineage>
</organism>
<name>A0A3G9JBF6_9FIRM</name>
<accession>A0A3G9JBF6</accession>
<dbReference type="KEGG" id="ebm:SG0102_06190"/>
<evidence type="ECO:0000313" key="2">
    <source>
        <dbReference type="Proteomes" id="UP000268059"/>
    </source>
</evidence>
<evidence type="ECO:0000313" key="1">
    <source>
        <dbReference type="EMBL" id="BBH25685.1"/>
    </source>
</evidence>
<protein>
    <recommendedName>
        <fullName evidence="3">Prepilin-type N-terminal cleavage/methylation domain-containing protein</fullName>
    </recommendedName>
</protein>
<dbReference type="InParanoid" id="A0A3G9JBF6"/>
<dbReference type="AlphaFoldDB" id="A0A3G9JBF6"/>
<dbReference type="OrthoDB" id="1655097at2"/>
<sequence>MRTHDKSSLFLMEMIVAILFFALSAAICVQLFVRSQQLNEDSTNLIAATNLSRNIAETYKNDSLKDHYPYDGKGNLYYDASWQKVSKPAHYTIHLHFQTNSLTITVKDSKTTLYTLTVSHYQPKKVKA</sequence>
<dbReference type="EMBL" id="AP019309">
    <property type="protein sequence ID" value="BBH25685.1"/>
    <property type="molecule type" value="Genomic_DNA"/>
</dbReference>
<evidence type="ECO:0008006" key="3">
    <source>
        <dbReference type="Google" id="ProtNLM"/>
    </source>
</evidence>
<dbReference type="RefSeq" id="WP_125118611.1">
    <property type="nucleotide sequence ID" value="NZ_AP019309.1"/>
</dbReference>
<keyword evidence="2" id="KW-1185">Reference proteome</keyword>
<proteinExistence type="predicted"/>